<dbReference type="InterPro" id="IPR009030">
    <property type="entry name" value="Growth_fac_rcpt_cys_sf"/>
</dbReference>
<dbReference type="GO" id="GO:0016324">
    <property type="term" value="C:apical plasma membrane"/>
    <property type="evidence" value="ECO:0007669"/>
    <property type="project" value="UniProtKB-SubCell"/>
</dbReference>
<feature type="domain" description="EGF-like" evidence="16">
    <location>
        <begin position="458"/>
        <end position="494"/>
    </location>
</feature>
<dbReference type="SMART" id="SM00179">
    <property type="entry name" value="EGF_CA"/>
    <property type="match status" value="9"/>
</dbReference>
<dbReference type="SUPFAM" id="SSF56436">
    <property type="entry name" value="C-type lectin-like"/>
    <property type="match status" value="1"/>
</dbReference>
<dbReference type="GO" id="GO:0060255">
    <property type="term" value="P:regulation of macromolecule metabolic process"/>
    <property type="evidence" value="ECO:0007669"/>
    <property type="project" value="UniProtKB-ARBA"/>
</dbReference>
<sequence>MRQFVLMIAVVMAWASSVQGETDRVRFALSEYLTSIDRYGFYKVLVSGTMDDDNLIATCAAAGMRHACFHSGTGACAFHWSPDCIKYDHDGVSCITTENLAQILCGDPDKLYCPPLDDVFVVRPNYWGEVVGWGIDVDTHQHFGDGSSYNNMYALCAVSEGLQYMPCMNGGTLDNFVCQCPPWATGFKCETDRIDDCQGSPCQNGTCTDHPGFYTCRCEPGWTGVNCDTEMVDECLTSPCLHGACVDHLGGYTCRCDSGWTGVNCETELVDECLSNPCYMGACVDHQDHYTCRCDPGWTGIHCDVDMVDECVSNPCLMGACVDHQDHYTCRCDPGWTGVNCDVDMVDECQSNPCVNGACVDHQNHYHCQCDPGWTGIHCDVDMDDCSSSPCPSNSTCVDEVNGYTCQCAPGWEGDQCQTDIDECSTSLCPANATCVDGVNSYTCLCKPGWTGSSCETEINECASNPCLSDGTCVDEVDGYKCICPEWTTGANCETVLFSHVCYMFSLDTLSHKDAAAACTTMGGHLTDVHNTPDQQMMAFFISHGSDVSHWTAAMTSAASLISSDGSPVSSSTWMSPDAYGPYDQCVLLDSQTNYQGNYHVCSEEHNYICESYTKDCQLCQNGGVCTSCFNNSVVKCECQPGFTGDLCEKNIDECASSPCQNNGTCVDGVDKFDCVCDRGYTGVLCEQDLDLCHPNPCPYGWTCVDNVHGLSCEIPVRGAETEYCTKYSCGPGWHCREDGPTGFSCITG</sequence>
<keyword evidence="8" id="KW-0677">Repeat</keyword>
<dbReference type="FunFam" id="2.10.25.10:FF:000117">
    <property type="entry name" value="Delta-like protein"/>
    <property type="match status" value="1"/>
</dbReference>
<feature type="domain" description="EGF-like" evidence="16">
    <location>
        <begin position="193"/>
        <end position="228"/>
    </location>
</feature>
<evidence type="ECO:0000256" key="2">
    <source>
        <dbReference type="ARBA" id="ARBA00022473"/>
    </source>
</evidence>
<keyword evidence="9" id="KW-0221">Differentiation</keyword>
<feature type="disulfide bond" evidence="14">
    <location>
        <begin position="677"/>
        <end position="686"/>
    </location>
</feature>
<dbReference type="SMART" id="SM00034">
    <property type="entry name" value="CLECT"/>
    <property type="match status" value="1"/>
</dbReference>
<keyword evidence="11" id="KW-0472">Membrane</keyword>
<dbReference type="InterPro" id="IPR001881">
    <property type="entry name" value="EGF-like_Ca-bd_dom"/>
</dbReference>
<organism evidence="18 19">
    <name type="scientific">Branchiostoma belcheri</name>
    <name type="common">Amphioxus</name>
    <dbReference type="NCBI Taxonomy" id="7741"/>
    <lineage>
        <taxon>Eukaryota</taxon>
        <taxon>Metazoa</taxon>
        <taxon>Chordata</taxon>
        <taxon>Cephalochordata</taxon>
        <taxon>Leptocardii</taxon>
        <taxon>Amphioxiformes</taxon>
        <taxon>Branchiostomatidae</taxon>
        <taxon>Branchiostoma</taxon>
    </lineage>
</organism>
<feature type="domain" description="EGF-like" evidence="16">
    <location>
        <begin position="269"/>
        <end position="304"/>
    </location>
</feature>
<dbReference type="Pfam" id="PF00008">
    <property type="entry name" value="EGF"/>
    <property type="match status" value="6"/>
</dbReference>
<keyword evidence="4 14" id="KW-0245">EGF-like domain</keyword>
<name>A0A6P5A2J8_BRABE</name>
<feature type="signal peptide" evidence="15">
    <location>
        <begin position="1"/>
        <end position="20"/>
    </location>
</feature>
<dbReference type="GO" id="GO:0048468">
    <property type="term" value="P:cell development"/>
    <property type="evidence" value="ECO:0007669"/>
    <property type="project" value="UniProtKB-ARBA"/>
</dbReference>
<keyword evidence="10" id="KW-1133">Transmembrane helix</keyword>
<dbReference type="GO" id="GO:0030182">
    <property type="term" value="P:neuron differentiation"/>
    <property type="evidence" value="ECO:0007669"/>
    <property type="project" value="UniProtKB-ARBA"/>
</dbReference>
<dbReference type="PRINTS" id="PR00010">
    <property type="entry name" value="EGFBLOOD"/>
</dbReference>
<feature type="domain" description="EGF-like" evidence="16">
    <location>
        <begin position="420"/>
        <end position="456"/>
    </location>
</feature>
<protein>
    <submittedName>
        <fullName evidence="19">Fibropellin-1-like isoform X1</fullName>
    </submittedName>
</protein>
<dbReference type="InterPro" id="IPR000742">
    <property type="entry name" value="EGF"/>
</dbReference>
<dbReference type="GO" id="GO:0005112">
    <property type="term" value="F:Notch binding"/>
    <property type="evidence" value="ECO:0007669"/>
    <property type="project" value="TreeGrafter"/>
</dbReference>
<feature type="disulfide bond" evidence="14">
    <location>
        <begin position="218"/>
        <end position="227"/>
    </location>
</feature>
<dbReference type="Gene3D" id="3.10.100.10">
    <property type="entry name" value="Mannose-Binding Protein A, subunit A"/>
    <property type="match status" value="1"/>
</dbReference>
<dbReference type="GO" id="GO:0080090">
    <property type="term" value="P:regulation of primary metabolic process"/>
    <property type="evidence" value="ECO:0007669"/>
    <property type="project" value="UniProtKB-ARBA"/>
</dbReference>
<dbReference type="GO" id="GO:0005509">
    <property type="term" value="F:calcium ion binding"/>
    <property type="evidence" value="ECO:0007669"/>
    <property type="project" value="InterPro"/>
</dbReference>
<keyword evidence="13" id="KW-0325">Glycoprotein</keyword>
<keyword evidence="6" id="KW-0812">Transmembrane</keyword>
<dbReference type="FunFam" id="2.10.25.10:FF:000143">
    <property type="entry name" value="Protein crumbs 1"/>
    <property type="match status" value="1"/>
</dbReference>
<feature type="disulfide bond" evidence="14">
    <location>
        <begin position="294"/>
        <end position="303"/>
    </location>
</feature>
<keyword evidence="3" id="KW-1003">Cell membrane</keyword>
<dbReference type="AlphaFoldDB" id="A0A6P5A2J8"/>
<evidence type="ECO:0000256" key="4">
    <source>
        <dbReference type="ARBA" id="ARBA00022536"/>
    </source>
</evidence>
<dbReference type="GO" id="GO:0048592">
    <property type="term" value="P:eye morphogenesis"/>
    <property type="evidence" value="ECO:0007669"/>
    <property type="project" value="UniProtKB-ARBA"/>
</dbReference>
<evidence type="ECO:0000256" key="13">
    <source>
        <dbReference type="ARBA" id="ARBA00023180"/>
    </source>
</evidence>
<proteinExistence type="predicted"/>
<dbReference type="InterPro" id="IPR001304">
    <property type="entry name" value="C-type_lectin-like"/>
</dbReference>
<gene>
    <name evidence="19" type="primary">LOC109479842</name>
</gene>
<keyword evidence="18" id="KW-1185">Reference proteome</keyword>
<dbReference type="SUPFAM" id="SSF57196">
    <property type="entry name" value="EGF/Laminin"/>
    <property type="match status" value="4"/>
</dbReference>
<dbReference type="Pfam" id="PF12661">
    <property type="entry name" value="hEGF"/>
    <property type="match status" value="3"/>
</dbReference>
<feature type="disulfide bond" evidence="14">
    <location>
        <begin position="311"/>
        <end position="321"/>
    </location>
</feature>
<dbReference type="InterPro" id="IPR016187">
    <property type="entry name" value="CTDL_fold"/>
</dbReference>
<dbReference type="SMART" id="SM00181">
    <property type="entry name" value="EGF"/>
    <property type="match status" value="11"/>
</dbReference>
<dbReference type="PROSITE" id="PS50026">
    <property type="entry name" value="EGF_3"/>
    <property type="match status" value="10"/>
</dbReference>
<evidence type="ECO:0000256" key="7">
    <source>
        <dbReference type="ARBA" id="ARBA00022729"/>
    </source>
</evidence>
<feature type="disulfide bond" evidence="14">
    <location>
        <begin position="349"/>
        <end position="359"/>
    </location>
</feature>
<feature type="disulfide bond" evidence="14">
    <location>
        <begin position="408"/>
        <end position="417"/>
    </location>
</feature>
<dbReference type="FunFam" id="2.10.25.10:FF:000122">
    <property type="entry name" value="Protein crumbs homolog 2"/>
    <property type="match status" value="1"/>
</dbReference>
<dbReference type="FunFam" id="2.10.25.10:FF:000565">
    <property type="entry name" value="Predicted protein"/>
    <property type="match status" value="1"/>
</dbReference>
<dbReference type="PANTHER" id="PTHR12916:SF9">
    <property type="entry name" value="NEUROGENIC LOCUS NOTCH HOMOLOG PROTEIN 1-RELATED"/>
    <property type="match status" value="1"/>
</dbReference>
<evidence type="ECO:0000256" key="15">
    <source>
        <dbReference type="SAM" id="SignalP"/>
    </source>
</evidence>
<dbReference type="GO" id="GO:0003002">
    <property type="term" value="P:regionalization"/>
    <property type="evidence" value="ECO:0007669"/>
    <property type="project" value="UniProtKB-ARBA"/>
</dbReference>
<comment type="caution">
    <text evidence="14">Lacks conserved residue(s) required for the propagation of feature annotation.</text>
</comment>
<dbReference type="PROSITE" id="PS01186">
    <property type="entry name" value="EGF_2"/>
    <property type="match status" value="9"/>
</dbReference>
<evidence type="ECO:0000256" key="1">
    <source>
        <dbReference type="ARBA" id="ARBA00004247"/>
    </source>
</evidence>
<dbReference type="GO" id="GO:0051093">
    <property type="term" value="P:negative regulation of developmental process"/>
    <property type="evidence" value="ECO:0007669"/>
    <property type="project" value="UniProtKB-ARBA"/>
</dbReference>
<keyword evidence="7 15" id="KW-0732">Signal</keyword>
<feature type="domain" description="EGF-like" evidence="16">
    <location>
        <begin position="382"/>
        <end position="418"/>
    </location>
</feature>
<dbReference type="CDD" id="cd00037">
    <property type="entry name" value="CLECT"/>
    <property type="match status" value="1"/>
</dbReference>
<dbReference type="SUPFAM" id="SSF57184">
    <property type="entry name" value="Growth factor receptor domain"/>
    <property type="match status" value="2"/>
</dbReference>
<feature type="domain" description="C-type lectin" evidence="17">
    <location>
        <begin position="498"/>
        <end position="611"/>
    </location>
</feature>
<dbReference type="RefSeq" id="XP_019637427.1">
    <property type="nucleotide sequence ID" value="XM_019781868.1"/>
</dbReference>
<dbReference type="PROSITE" id="PS00010">
    <property type="entry name" value="ASX_HYDROXYL"/>
    <property type="match status" value="9"/>
</dbReference>
<feature type="domain" description="EGF-like" evidence="16">
    <location>
        <begin position="613"/>
        <end position="649"/>
    </location>
</feature>
<dbReference type="GeneID" id="109479842"/>
<feature type="disulfide bond" evidence="14">
    <location>
        <begin position="273"/>
        <end position="283"/>
    </location>
</feature>
<evidence type="ECO:0000313" key="18">
    <source>
        <dbReference type="Proteomes" id="UP000515135"/>
    </source>
</evidence>
<feature type="domain" description="EGF-like" evidence="16">
    <location>
        <begin position="651"/>
        <end position="687"/>
    </location>
</feature>
<feature type="disulfide bond" evidence="14">
    <location>
        <begin position="332"/>
        <end position="341"/>
    </location>
</feature>
<dbReference type="KEGG" id="bbel:109479842"/>
<dbReference type="PROSITE" id="PS50041">
    <property type="entry name" value="C_TYPE_LECTIN_2"/>
    <property type="match status" value="1"/>
</dbReference>
<feature type="disulfide bond" evidence="14">
    <location>
        <begin position="484"/>
        <end position="493"/>
    </location>
</feature>
<evidence type="ECO:0000256" key="10">
    <source>
        <dbReference type="ARBA" id="ARBA00022989"/>
    </source>
</evidence>
<feature type="disulfide bond" evidence="14">
    <location>
        <begin position="446"/>
        <end position="455"/>
    </location>
</feature>
<evidence type="ECO:0000256" key="11">
    <source>
        <dbReference type="ARBA" id="ARBA00023136"/>
    </source>
</evidence>
<dbReference type="GO" id="GO:0007219">
    <property type="term" value="P:Notch signaling pathway"/>
    <property type="evidence" value="ECO:0007669"/>
    <property type="project" value="TreeGrafter"/>
</dbReference>
<dbReference type="InterPro" id="IPR016186">
    <property type="entry name" value="C-type_lectin-like/link_sf"/>
</dbReference>
<feature type="disulfide bond" evidence="14">
    <location>
        <begin position="197"/>
        <end position="207"/>
    </location>
</feature>
<evidence type="ECO:0000259" key="17">
    <source>
        <dbReference type="PROSITE" id="PS50041"/>
    </source>
</evidence>
<feature type="chain" id="PRO_5027967197" evidence="15">
    <location>
        <begin position="21"/>
        <end position="749"/>
    </location>
</feature>
<dbReference type="GO" id="GO:0009967">
    <property type="term" value="P:positive regulation of signal transduction"/>
    <property type="evidence" value="ECO:0007669"/>
    <property type="project" value="UniProtKB-ARBA"/>
</dbReference>
<feature type="disulfide bond" evidence="14">
    <location>
        <begin position="620"/>
        <end position="637"/>
    </location>
</feature>
<dbReference type="CDD" id="cd00054">
    <property type="entry name" value="EGF_CA"/>
    <property type="match status" value="9"/>
</dbReference>
<feature type="disulfide bond" evidence="14">
    <location>
        <begin position="235"/>
        <end position="245"/>
    </location>
</feature>
<evidence type="ECO:0000313" key="19">
    <source>
        <dbReference type="RefSeq" id="XP_019637427.1"/>
    </source>
</evidence>
<reference evidence="19" key="1">
    <citation type="submission" date="2025-08" db="UniProtKB">
        <authorList>
            <consortium name="RefSeq"/>
        </authorList>
    </citation>
    <scope>IDENTIFICATION</scope>
    <source>
        <tissue evidence="19">Gonad</tissue>
    </source>
</reference>
<dbReference type="GO" id="GO:0051241">
    <property type="term" value="P:negative regulation of multicellular organismal process"/>
    <property type="evidence" value="ECO:0007669"/>
    <property type="project" value="UniProtKB-ARBA"/>
</dbReference>
<dbReference type="FunFam" id="2.10.25.10:FF:000031">
    <property type="entry name" value="neurogenic locus notch homolog protein 3"/>
    <property type="match status" value="1"/>
</dbReference>
<feature type="disulfide bond" evidence="14">
    <location>
        <begin position="639"/>
        <end position="648"/>
    </location>
</feature>
<accession>A0A6P5A2J8</accession>
<evidence type="ECO:0000256" key="12">
    <source>
        <dbReference type="ARBA" id="ARBA00023157"/>
    </source>
</evidence>
<comment type="subcellular location">
    <subcellularLocation>
        <location evidence="1">Apical cell membrane</location>
        <topology evidence="1">Single-pass type I membrane protein</topology>
    </subcellularLocation>
</comment>
<evidence type="ECO:0000256" key="9">
    <source>
        <dbReference type="ARBA" id="ARBA00022782"/>
    </source>
</evidence>
<dbReference type="FunFam" id="2.10.25.10:FF:000279">
    <property type="entry name" value="Neurogenic locus notch 1"/>
    <property type="match status" value="4"/>
</dbReference>
<evidence type="ECO:0000259" key="16">
    <source>
        <dbReference type="PROSITE" id="PS50026"/>
    </source>
</evidence>
<evidence type="ECO:0000256" key="14">
    <source>
        <dbReference type="PROSITE-ProRule" id="PRU00076"/>
    </source>
</evidence>
<feature type="domain" description="EGF-like" evidence="16">
    <location>
        <begin position="307"/>
        <end position="342"/>
    </location>
</feature>
<keyword evidence="5" id="KW-0597">Phosphoprotein</keyword>
<feature type="domain" description="EGF-like" evidence="16">
    <location>
        <begin position="231"/>
        <end position="266"/>
    </location>
</feature>
<evidence type="ECO:0000256" key="6">
    <source>
        <dbReference type="ARBA" id="ARBA00022692"/>
    </source>
</evidence>
<evidence type="ECO:0000256" key="8">
    <source>
        <dbReference type="ARBA" id="ARBA00022737"/>
    </source>
</evidence>
<evidence type="ECO:0000256" key="3">
    <source>
        <dbReference type="ARBA" id="ARBA00022475"/>
    </source>
</evidence>
<evidence type="ECO:0000256" key="5">
    <source>
        <dbReference type="ARBA" id="ARBA00022553"/>
    </source>
</evidence>
<dbReference type="OrthoDB" id="283575at2759"/>
<dbReference type="PANTHER" id="PTHR12916">
    <property type="entry name" value="CYTOCHROME C OXIDASE POLYPEPTIDE VIC-2"/>
    <property type="match status" value="1"/>
</dbReference>
<dbReference type="GO" id="GO:0008593">
    <property type="term" value="P:regulation of Notch signaling pathway"/>
    <property type="evidence" value="ECO:0007669"/>
    <property type="project" value="UniProtKB-ARBA"/>
</dbReference>
<dbReference type="InterPro" id="IPR013032">
    <property type="entry name" value="EGF-like_CS"/>
</dbReference>
<dbReference type="Proteomes" id="UP000515135">
    <property type="component" value="Unplaced"/>
</dbReference>
<dbReference type="PROSITE" id="PS01187">
    <property type="entry name" value="EGF_CA"/>
    <property type="match status" value="3"/>
</dbReference>
<feature type="disulfide bond" evidence="14">
    <location>
        <begin position="256"/>
        <end position="265"/>
    </location>
</feature>
<keyword evidence="12 14" id="KW-1015">Disulfide bond</keyword>
<keyword evidence="2" id="KW-0217">Developmental protein</keyword>
<feature type="disulfide bond" evidence="14">
    <location>
        <begin position="370"/>
        <end position="379"/>
    </location>
</feature>
<feature type="domain" description="EGF-like" evidence="16">
    <location>
        <begin position="345"/>
        <end position="380"/>
    </location>
</feature>
<dbReference type="InterPro" id="IPR000152">
    <property type="entry name" value="EGF-type_Asp/Asn_hydroxyl_site"/>
</dbReference>
<dbReference type="InterPro" id="IPR018097">
    <property type="entry name" value="EGF_Ca-bd_CS"/>
</dbReference>
<dbReference type="PROSITE" id="PS00022">
    <property type="entry name" value="EGF_1"/>
    <property type="match status" value="11"/>
</dbReference>
<dbReference type="Gene3D" id="2.10.25.10">
    <property type="entry name" value="Laminin"/>
    <property type="match status" value="10"/>
</dbReference>